<proteinExistence type="predicted"/>
<protein>
    <submittedName>
        <fullName evidence="2">Uncharacterized protein</fullName>
    </submittedName>
</protein>
<dbReference type="EMBL" id="MCGT01000002">
    <property type="protein sequence ID" value="ORX62347.1"/>
    <property type="molecule type" value="Genomic_DNA"/>
</dbReference>
<organism evidence="2 3">
    <name type="scientific">Hesseltinella vesiculosa</name>
    <dbReference type="NCBI Taxonomy" id="101127"/>
    <lineage>
        <taxon>Eukaryota</taxon>
        <taxon>Fungi</taxon>
        <taxon>Fungi incertae sedis</taxon>
        <taxon>Mucoromycota</taxon>
        <taxon>Mucoromycotina</taxon>
        <taxon>Mucoromycetes</taxon>
        <taxon>Mucorales</taxon>
        <taxon>Cunninghamellaceae</taxon>
        <taxon>Hesseltinella</taxon>
    </lineage>
</organism>
<feature type="region of interest" description="Disordered" evidence="1">
    <location>
        <begin position="1"/>
        <end position="34"/>
    </location>
</feature>
<name>A0A1X2GWC8_9FUNG</name>
<gene>
    <name evidence="2" type="ORF">DM01DRAFT_324369</name>
</gene>
<comment type="caution">
    <text evidence="2">The sequence shown here is derived from an EMBL/GenBank/DDBJ whole genome shotgun (WGS) entry which is preliminary data.</text>
</comment>
<accession>A0A1X2GWC8</accession>
<evidence type="ECO:0000313" key="2">
    <source>
        <dbReference type="EMBL" id="ORX62347.1"/>
    </source>
</evidence>
<evidence type="ECO:0000256" key="1">
    <source>
        <dbReference type="SAM" id="MobiDB-lite"/>
    </source>
</evidence>
<sequence length="88" mass="10093">MHRDTKRERQDSQSHQQNGISVKRTKLDHSSPSDLSLAALSLQDPTPAAQNAYANINSLLKEIHVARFGDPELRERWWERGSHDDMTD</sequence>
<dbReference type="Proteomes" id="UP000242146">
    <property type="component" value="Unassembled WGS sequence"/>
</dbReference>
<reference evidence="2 3" key="1">
    <citation type="submission" date="2016-07" db="EMBL/GenBank/DDBJ databases">
        <title>Pervasive Adenine N6-methylation of Active Genes in Fungi.</title>
        <authorList>
            <consortium name="DOE Joint Genome Institute"/>
            <person name="Mondo S.J."/>
            <person name="Dannebaum R.O."/>
            <person name="Kuo R.C."/>
            <person name="Labutti K."/>
            <person name="Haridas S."/>
            <person name="Kuo A."/>
            <person name="Salamov A."/>
            <person name="Ahrendt S.R."/>
            <person name="Lipzen A."/>
            <person name="Sullivan W."/>
            <person name="Andreopoulos W.B."/>
            <person name="Clum A."/>
            <person name="Lindquist E."/>
            <person name="Daum C."/>
            <person name="Ramamoorthy G.K."/>
            <person name="Gryganskyi A."/>
            <person name="Culley D."/>
            <person name="Magnuson J.K."/>
            <person name="James T.Y."/>
            <person name="O'Malley M.A."/>
            <person name="Stajich J.E."/>
            <person name="Spatafora J.W."/>
            <person name="Visel A."/>
            <person name="Grigoriev I.V."/>
        </authorList>
    </citation>
    <scope>NUCLEOTIDE SEQUENCE [LARGE SCALE GENOMIC DNA]</scope>
    <source>
        <strain evidence="2 3">NRRL 3301</strain>
    </source>
</reference>
<dbReference type="AlphaFoldDB" id="A0A1X2GWC8"/>
<keyword evidence="3" id="KW-1185">Reference proteome</keyword>
<feature type="compositionally biased region" description="Basic and acidic residues" evidence="1">
    <location>
        <begin position="1"/>
        <end position="12"/>
    </location>
</feature>
<evidence type="ECO:0000313" key="3">
    <source>
        <dbReference type="Proteomes" id="UP000242146"/>
    </source>
</evidence>
<dbReference type="OrthoDB" id="2289862at2759"/>